<reference evidence="2 3" key="1">
    <citation type="submission" date="2020-12" db="EMBL/GenBank/DDBJ databases">
        <authorList>
            <person name="Shan Y."/>
        </authorList>
    </citation>
    <scope>NUCLEOTIDE SEQUENCE [LARGE SCALE GENOMIC DNA]</scope>
    <source>
        <strain evidence="3">csc3.9</strain>
    </source>
</reference>
<organism evidence="2 3">
    <name type="scientific">Spongiibacter nanhainus</name>
    <dbReference type="NCBI Taxonomy" id="2794344"/>
    <lineage>
        <taxon>Bacteria</taxon>
        <taxon>Pseudomonadati</taxon>
        <taxon>Pseudomonadota</taxon>
        <taxon>Gammaproteobacteria</taxon>
        <taxon>Cellvibrionales</taxon>
        <taxon>Spongiibacteraceae</taxon>
        <taxon>Spongiibacter</taxon>
    </lineage>
</organism>
<dbReference type="AlphaFoldDB" id="A0A7T4R357"/>
<keyword evidence="3" id="KW-1185">Reference proteome</keyword>
<dbReference type="InterPro" id="IPR009875">
    <property type="entry name" value="PilZ_domain"/>
</dbReference>
<evidence type="ECO:0000313" key="3">
    <source>
        <dbReference type="Proteomes" id="UP000596063"/>
    </source>
</evidence>
<evidence type="ECO:0000313" key="2">
    <source>
        <dbReference type="EMBL" id="QQD19621.1"/>
    </source>
</evidence>
<dbReference type="GO" id="GO:0035438">
    <property type="term" value="F:cyclic-di-GMP binding"/>
    <property type="evidence" value="ECO:0007669"/>
    <property type="project" value="InterPro"/>
</dbReference>
<sequence length="146" mass="16510">MRHFVRHPSEIPVDVRVISERASHSSQICNVSNGGLCCDLAQPLPVGALVDYRIPQIAEDYLGCGRVVWCERQCQGFRVGIQFSNEQDAYRARMVEQLCQIECYRRRVAQTEGRQLSGEQAAAEWISRHAADFDRCHTLSDLSEVG</sequence>
<feature type="domain" description="PilZ" evidence="1">
    <location>
        <begin position="2"/>
        <end position="96"/>
    </location>
</feature>
<dbReference type="Pfam" id="PF07238">
    <property type="entry name" value="PilZ"/>
    <property type="match status" value="1"/>
</dbReference>
<dbReference type="KEGG" id="snan:I6N98_07170"/>
<name>A0A7T4R357_9GAMM</name>
<dbReference type="SUPFAM" id="SSF141371">
    <property type="entry name" value="PilZ domain-like"/>
    <property type="match status" value="1"/>
</dbReference>
<dbReference type="Proteomes" id="UP000596063">
    <property type="component" value="Chromosome"/>
</dbReference>
<dbReference type="EMBL" id="CP066167">
    <property type="protein sequence ID" value="QQD19621.1"/>
    <property type="molecule type" value="Genomic_DNA"/>
</dbReference>
<dbReference type="Gene3D" id="2.40.10.220">
    <property type="entry name" value="predicted glycosyltransferase like domains"/>
    <property type="match status" value="1"/>
</dbReference>
<dbReference type="RefSeq" id="WP_198571105.1">
    <property type="nucleotide sequence ID" value="NZ_CP066167.1"/>
</dbReference>
<accession>A0A7T4R357</accession>
<protein>
    <submittedName>
        <fullName evidence="2">PilZ domain-containing protein</fullName>
    </submittedName>
</protein>
<proteinExistence type="predicted"/>
<evidence type="ECO:0000259" key="1">
    <source>
        <dbReference type="Pfam" id="PF07238"/>
    </source>
</evidence>
<gene>
    <name evidence="2" type="ORF">I6N98_07170</name>
</gene>